<evidence type="ECO:0000256" key="7">
    <source>
        <dbReference type="ARBA" id="ARBA00023316"/>
    </source>
</evidence>
<dbReference type="AlphaFoldDB" id="A0A830CFS0"/>
<dbReference type="GO" id="GO:0016760">
    <property type="term" value="F:cellulose synthase (UDP-forming) activity"/>
    <property type="evidence" value="ECO:0007669"/>
    <property type="project" value="InterPro"/>
</dbReference>
<dbReference type="GO" id="GO:0012505">
    <property type="term" value="C:endomembrane system"/>
    <property type="evidence" value="ECO:0007669"/>
    <property type="project" value="UniProtKB-SubCell"/>
</dbReference>
<keyword evidence="5 8" id="KW-1133">Transmembrane helix</keyword>
<evidence type="ECO:0000256" key="1">
    <source>
        <dbReference type="ARBA" id="ARBA00004308"/>
    </source>
</evidence>
<keyword evidence="4 8" id="KW-0812">Transmembrane</keyword>
<feature type="non-terminal residue" evidence="9">
    <location>
        <position position="1"/>
    </location>
</feature>
<evidence type="ECO:0000256" key="2">
    <source>
        <dbReference type="ARBA" id="ARBA00022676"/>
    </source>
</evidence>
<dbReference type="GO" id="GO:0016020">
    <property type="term" value="C:membrane"/>
    <property type="evidence" value="ECO:0007669"/>
    <property type="project" value="InterPro"/>
</dbReference>
<organism evidence="9 10">
    <name type="scientific">Phtheirospermum japonicum</name>
    <dbReference type="NCBI Taxonomy" id="374723"/>
    <lineage>
        <taxon>Eukaryota</taxon>
        <taxon>Viridiplantae</taxon>
        <taxon>Streptophyta</taxon>
        <taxon>Embryophyta</taxon>
        <taxon>Tracheophyta</taxon>
        <taxon>Spermatophyta</taxon>
        <taxon>Magnoliopsida</taxon>
        <taxon>eudicotyledons</taxon>
        <taxon>Gunneridae</taxon>
        <taxon>Pentapetalae</taxon>
        <taxon>asterids</taxon>
        <taxon>lamiids</taxon>
        <taxon>Lamiales</taxon>
        <taxon>Orobanchaceae</taxon>
        <taxon>Orobanchaceae incertae sedis</taxon>
        <taxon>Phtheirospermum</taxon>
    </lineage>
</organism>
<evidence type="ECO:0000313" key="10">
    <source>
        <dbReference type="Proteomes" id="UP000653305"/>
    </source>
</evidence>
<dbReference type="GO" id="GO:0071555">
    <property type="term" value="P:cell wall organization"/>
    <property type="evidence" value="ECO:0007669"/>
    <property type="project" value="UniProtKB-KW"/>
</dbReference>
<comment type="caution">
    <text evidence="9">The sequence shown here is derived from an EMBL/GenBank/DDBJ whole genome shotgun (WGS) entry which is preliminary data.</text>
</comment>
<keyword evidence="10" id="KW-1185">Reference proteome</keyword>
<evidence type="ECO:0000256" key="3">
    <source>
        <dbReference type="ARBA" id="ARBA00022679"/>
    </source>
</evidence>
<feature type="transmembrane region" description="Helical" evidence="8">
    <location>
        <begin position="294"/>
        <end position="316"/>
    </location>
</feature>
<dbReference type="PANTHER" id="PTHR13301">
    <property type="entry name" value="X-BOX TRANSCRIPTION FACTOR-RELATED"/>
    <property type="match status" value="1"/>
</dbReference>
<evidence type="ECO:0000256" key="4">
    <source>
        <dbReference type="ARBA" id="ARBA00022692"/>
    </source>
</evidence>
<keyword evidence="6 8" id="KW-0472">Membrane</keyword>
<feature type="transmembrane region" description="Helical" evidence="8">
    <location>
        <begin position="137"/>
        <end position="157"/>
    </location>
</feature>
<gene>
    <name evidence="9" type="ORF">PHJA_001734000</name>
</gene>
<dbReference type="Pfam" id="PF03552">
    <property type="entry name" value="Cellulose_synt"/>
    <property type="match status" value="1"/>
</dbReference>
<protein>
    <submittedName>
        <fullName evidence="9">Cellulose synthase-like protein g2</fullName>
    </submittedName>
</protein>
<evidence type="ECO:0000256" key="5">
    <source>
        <dbReference type="ARBA" id="ARBA00022989"/>
    </source>
</evidence>
<proteinExistence type="predicted"/>
<feature type="transmembrane region" description="Helical" evidence="8">
    <location>
        <begin position="106"/>
        <end position="125"/>
    </location>
</feature>
<keyword evidence="2" id="KW-0328">Glycosyltransferase</keyword>
<accession>A0A830CFS0</accession>
<dbReference type="GO" id="GO:0030244">
    <property type="term" value="P:cellulose biosynthetic process"/>
    <property type="evidence" value="ECO:0007669"/>
    <property type="project" value="InterPro"/>
</dbReference>
<evidence type="ECO:0000313" key="9">
    <source>
        <dbReference type="EMBL" id="GFP95898.1"/>
    </source>
</evidence>
<feature type="transmembrane region" description="Helical" evidence="8">
    <location>
        <begin position="264"/>
        <end position="282"/>
    </location>
</feature>
<feature type="transmembrane region" description="Helical" evidence="8">
    <location>
        <begin position="231"/>
        <end position="252"/>
    </location>
</feature>
<dbReference type="Proteomes" id="UP000653305">
    <property type="component" value="Unassembled WGS sequence"/>
</dbReference>
<dbReference type="OrthoDB" id="72851at2759"/>
<sequence length="319" mass="35992">NEFRLVASCRYDDGTKWGKEVGFRYFAVVEDLFTGFNLHCEGWISVYIEPSRPCFLGSSPITLSELLVQHTRWYVGLNQIALSRFSPLLYGPKHTSISQSMIYSEFAYNPLYFVSLYILALVPQLGLLRNIPLYPEVSSPFFVVFAIVFLSAQLIHVQEILSTGHSIRAWSNEQRMWMMKSLTSYLYATLEAIMEKIGLRTASFLPTNKVVDDEQAKRYQMGIYDFQASPMFMVPLCTLYILSVASFMVGFGRILHASGKGNEMVMQTLIALFGAVLHFPLFEGMVLRKDKGRISTSVSLVSAVICTIVLSCGSQLKVN</sequence>
<reference evidence="9" key="1">
    <citation type="submission" date="2020-07" db="EMBL/GenBank/DDBJ databases">
        <title>Ethylene signaling mediates host invasion by parasitic plants.</title>
        <authorList>
            <person name="Yoshida S."/>
        </authorList>
    </citation>
    <scope>NUCLEOTIDE SEQUENCE</scope>
    <source>
        <strain evidence="9">Okayama</strain>
    </source>
</reference>
<keyword evidence="7" id="KW-0961">Cell wall biogenesis/degradation</keyword>
<dbReference type="InterPro" id="IPR005150">
    <property type="entry name" value="Cellulose_synth"/>
</dbReference>
<dbReference type="EMBL" id="BMAC01000410">
    <property type="protein sequence ID" value="GFP95898.1"/>
    <property type="molecule type" value="Genomic_DNA"/>
</dbReference>
<keyword evidence="3" id="KW-0808">Transferase</keyword>
<comment type="subcellular location">
    <subcellularLocation>
        <location evidence="1">Endomembrane system</location>
    </subcellularLocation>
</comment>
<evidence type="ECO:0000256" key="8">
    <source>
        <dbReference type="SAM" id="Phobius"/>
    </source>
</evidence>
<evidence type="ECO:0000256" key="6">
    <source>
        <dbReference type="ARBA" id="ARBA00023136"/>
    </source>
</evidence>
<name>A0A830CFS0_9LAMI</name>